<feature type="compositionally biased region" description="Basic residues" evidence="1">
    <location>
        <begin position="110"/>
        <end position="120"/>
    </location>
</feature>
<feature type="region of interest" description="Disordered" evidence="1">
    <location>
        <begin position="95"/>
        <end position="148"/>
    </location>
</feature>
<name>A0A7I8JE33_SPIIN</name>
<dbReference type="PANTHER" id="PTHR34665:SF1">
    <property type="entry name" value="OS02G0595200 PROTEIN"/>
    <property type="match status" value="1"/>
</dbReference>
<evidence type="ECO:0000313" key="3">
    <source>
        <dbReference type="EMBL" id="CAA7404840.1"/>
    </source>
</evidence>
<protein>
    <submittedName>
        <fullName evidence="2">Uncharacterized protein</fullName>
    </submittedName>
</protein>
<gene>
    <name evidence="2" type="ORF">SI7747_11014409</name>
    <name evidence="3" type="ORF">SI8410_11015518</name>
</gene>
<sequence length="148" mass="16143">MSRREGGAAELELLKAVAQAWHGHAGDSGSAAEFDVAAAACRKGANQSRPTRFRVEAARRQVAESQRWDFAQSLWDSYEIVTVSKKLESGLAAEDQNAVEGGAPVPPGGRRTKKESKRSLRNLLRIPSRKSGDDLDVTDRPSEEQEVI</sequence>
<keyword evidence="4" id="KW-1185">Reference proteome</keyword>
<feature type="compositionally biased region" description="Basic and acidic residues" evidence="1">
    <location>
        <begin position="130"/>
        <end position="148"/>
    </location>
</feature>
<dbReference type="AlphaFoldDB" id="A0A7I8JE33"/>
<evidence type="ECO:0000256" key="1">
    <source>
        <dbReference type="SAM" id="MobiDB-lite"/>
    </source>
</evidence>
<dbReference type="OrthoDB" id="1921290at2759"/>
<proteinExistence type="predicted"/>
<dbReference type="PANTHER" id="PTHR34665">
    <property type="entry name" value="DUF3741 DOMAIN-CONTAINING PROTEIN"/>
    <property type="match status" value="1"/>
</dbReference>
<dbReference type="EMBL" id="LR743598">
    <property type="protein sequence ID" value="CAA2628768.1"/>
    <property type="molecule type" value="Genomic_DNA"/>
</dbReference>
<reference evidence="2" key="1">
    <citation type="submission" date="2019-12" db="EMBL/GenBank/DDBJ databases">
        <authorList>
            <person name="Scholz U."/>
            <person name="Mascher M."/>
            <person name="Fiebig A."/>
        </authorList>
    </citation>
    <scope>NUCLEOTIDE SEQUENCE</scope>
</reference>
<accession>A0A7I8JE33</accession>
<dbReference type="EMBL" id="LR746274">
    <property type="protein sequence ID" value="CAA7404840.1"/>
    <property type="molecule type" value="Genomic_DNA"/>
</dbReference>
<evidence type="ECO:0000313" key="4">
    <source>
        <dbReference type="Proteomes" id="UP000663760"/>
    </source>
</evidence>
<evidence type="ECO:0000313" key="2">
    <source>
        <dbReference type="EMBL" id="CAA2628768.1"/>
    </source>
</evidence>
<dbReference type="Proteomes" id="UP000663760">
    <property type="component" value="Chromosome 11"/>
</dbReference>
<organism evidence="2">
    <name type="scientific">Spirodela intermedia</name>
    <name type="common">Intermediate duckweed</name>
    <dbReference type="NCBI Taxonomy" id="51605"/>
    <lineage>
        <taxon>Eukaryota</taxon>
        <taxon>Viridiplantae</taxon>
        <taxon>Streptophyta</taxon>
        <taxon>Embryophyta</taxon>
        <taxon>Tracheophyta</taxon>
        <taxon>Spermatophyta</taxon>
        <taxon>Magnoliopsida</taxon>
        <taxon>Liliopsida</taxon>
        <taxon>Araceae</taxon>
        <taxon>Lemnoideae</taxon>
        <taxon>Spirodela</taxon>
    </lineage>
</organism>